<evidence type="ECO:0008006" key="7">
    <source>
        <dbReference type="Google" id="ProtNLM"/>
    </source>
</evidence>
<feature type="compositionally biased region" description="Basic and acidic residues" evidence="1">
    <location>
        <begin position="1223"/>
        <end position="1232"/>
    </location>
</feature>
<name>A0AAN9AZU4_9CAEN</name>
<feature type="region of interest" description="Disordered" evidence="1">
    <location>
        <begin position="536"/>
        <end position="578"/>
    </location>
</feature>
<feature type="compositionally biased region" description="Pro residues" evidence="1">
    <location>
        <begin position="1670"/>
        <end position="1688"/>
    </location>
</feature>
<dbReference type="Proteomes" id="UP001374579">
    <property type="component" value="Unassembled WGS sequence"/>
</dbReference>
<feature type="domain" description="PDZ" evidence="3">
    <location>
        <begin position="390"/>
        <end position="470"/>
    </location>
</feature>
<evidence type="ECO:0000256" key="1">
    <source>
        <dbReference type="SAM" id="MobiDB-lite"/>
    </source>
</evidence>
<feature type="compositionally biased region" description="Polar residues" evidence="1">
    <location>
        <begin position="552"/>
        <end position="564"/>
    </location>
</feature>
<dbReference type="SUPFAM" id="SSF52540">
    <property type="entry name" value="P-loop containing nucleoside triphosphate hydrolases"/>
    <property type="match status" value="1"/>
</dbReference>
<reference evidence="5 6" key="1">
    <citation type="submission" date="2024-02" db="EMBL/GenBank/DDBJ databases">
        <title>Chromosome-scale genome assembly of the rough periwinkle Littorina saxatilis.</title>
        <authorList>
            <person name="De Jode A."/>
            <person name="Faria R."/>
            <person name="Formenti G."/>
            <person name="Sims Y."/>
            <person name="Smith T.P."/>
            <person name="Tracey A."/>
            <person name="Wood J.M.D."/>
            <person name="Zagrodzka Z.B."/>
            <person name="Johannesson K."/>
            <person name="Butlin R.K."/>
            <person name="Leder E.H."/>
        </authorList>
    </citation>
    <scope>NUCLEOTIDE SEQUENCE [LARGE SCALE GENOMIC DNA]</scope>
    <source>
        <strain evidence="5">Snail1</strain>
        <tissue evidence="5">Muscle</tissue>
    </source>
</reference>
<evidence type="ECO:0000313" key="6">
    <source>
        <dbReference type="Proteomes" id="UP001374579"/>
    </source>
</evidence>
<gene>
    <name evidence="5" type="ORF">V1264_005859</name>
</gene>
<dbReference type="Gene3D" id="2.30.42.10">
    <property type="match status" value="3"/>
</dbReference>
<dbReference type="PROSITE" id="PS50106">
    <property type="entry name" value="PDZ"/>
    <property type="match status" value="3"/>
</dbReference>
<dbReference type="PANTHER" id="PTHR13865:SF28">
    <property type="entry name" value="POLYCHAETOID, ISOFORM O"/>
    <property type="match status" value="1"/>
</dbReference>
<feature type="region of interest" description="Disordered" evidence="1">
    <location>
        <begin position="1436"/>
        <end position="1599"/>
    </location>
</feature>
<dbReference type="InterPro" id="IPR008144">
    <property type="entry name" value="Guanylate_kin-like_dom"/>
</dbReference>
<dbReference type="GO" id="GO:0045216">
    <property type="term" value="P:cell-cell junction organization"/>
    <property type="evidence" value="ECO:0007669"/>
    <property type="project" value="TreeGrafter"/>
</dbReference>
<feature type="domain" description="PDZ" evidence="3">
    <location>
        <begin position="60"/>
        <end position="147"/>
    </location>
</feature>
<dbReference type="CDD" id="cd06728">
    <property type="entry name" value="PDZ2_ZO1-like_ds"/>
    <property type="match status" value="1"/>
</dbReference>
<evidence type="ECO:0000259" key="2">
    <source>
        <dbReference type="PROSITE" id="PS50052"/>
    </source>
</evidence>
<feature type="compositionally biased region" description="Basic and acidic residues" evidence="1">
    <location>
        <begin position="1024"/>
        <end position="1036"/>
    </location>
</feature>
<dbReference type="Gene3D" id="2.60.220.30">
    <property type="match status" value="1"/>
</dbReference>
<dbReference type="InterPro" id="IPR000906">
    <property type="entry name" value="ZU5_dom"/>
</dbReference>
<dbReference type="GO" id="GO:0150105">
    <property type="term" value="P:protein localization to cell-cell junction"/>
    <property type="evidence" value="ECO:0007669"/>
    <property type="project" value="TreeGrafter"/>
</dbReference>
<feature type="compositionally biased region" description="Basic residues" evidence="1">
    <location>
        <begin position="16"/>
        <end position="28"/>
    </location>
</feature>
<feature type="compositionally biased region" description="Low complexity" evidence="1">
    <location>
        <begin position="986"/>
        <end position="1002"/>
    </location>
</feature>
<feature type="compositionally biased region" description="Basic and acidic residues" evidence="1">
    <location>
        <begin position="947"/>
        <end position="959"/>
    </location>
</feature>
<feature type="compositionally biased region" description="Basic and acidic residues" evidence="1">
    <location>
        <begin position="332"/>
        <end position="359"/>
    </location>
</feature>
<dbReference type="FunFam" id="2.60.220.30:FF:000004">
    <property type="entry name" value="tight junction protein ZO-1 isoform X1"/>
    <property type="match status" value="1"/>
</dbReference>
<sequence>MPVPREEKRRQSQRSQRSRKSARSQRSGKPRDRSSARSASRTNKPVVIRNGDNVVWQIYKVTLQRVANYGFGIAVSGGYDSVHFASGDPSVAISDVLKAGPAEGRLQLNDRIISVNGISLENVNHSTAIQVLKNSGDSVHLVVRRRVVMPTAVEKESPPLKVTLIRKNKKDDFGLVLGCRFFIQDLTPDSLAAQDGGLKTGDTILKMNNTPLDGLSLTDVKKLIDKSKDRLQLIVSKSHTPDERLRSSANRSRDDEGYATFRPPHDRDDVNIYRPSVRAEEPPYPEEPPPGAYPPSAHARYDGRYVYDHEGPPRPPLPGTFPREGPNSPARDPVRPDDFYAGGPRREPDGYYSDHDMEGFHGPADEDMFGRPHDERYVGLRSDVRTDIRRVVFHKDRQKGLGLRLAGGNATGIFIASVQPGSAAEAEGLVEGDQILQANGRDIVGLTREEAVAHLTSLEGQVTLLVQYKKEDYDSIMASHEAGDSFYIRTHLSYQPTPESNDHAFKAGDIFHIKDTLFRGVGGSWLAIRVGSSGEEVKKGTIPNSKKAESLASAQQENVSSRDTLPSKGRGGLFKRKSARRAKSLGKDHWEEVIFSGLATKFPPYERVVLRDPAFVRPVVVFGAIADVARDMLLQEFPDRFESPQADKGAESDAKKDKLGVIRFGAIREAINRQKHCVLDVMPYHVDRLNYAQYYPIVVFLKGESKQAIKDVRSRWRGAGGTTKNPKKLQEHNERMDNLFSHLFTGSITHTTTDVWFPKLVEMIQAQQRRPVWMSQKKPEEDFNDDLMFPMPNRNSMAAAPDSEFDLARPSDDLNLSPTQKKQLVRSSSDPSINTGDRVPGIPPYPAPPGYKGKMPPYNRDDYDDYRHPASARDGDWQMHPEDRYYPHPHHQSQQWSPHPPPHHQQAGYPQHSRSNIDVYATITPSERARNRPPDNGEYPGGPEDFGPPRDRVGAEDPYRMTGPRSPHTAHMSPTHPAPGDHRGYNDGSSNDNDSYSRYVSSPANKHDDSKLRDKFGGLQVGGGRERSPASHDPYRFTRSTANPVSNANIDRAKLSHLTAKYRQGDPAGKAGGGNKAGGPPTSPPGPVPDPGPGAAAQKKKEPPPVPAKTYSLKEVGLDLDEMKARNYENSNRSYNYSDIHYPNQQPPPPSGDPRYHHHHDPHPPHSAVDSPYEYISARAVVNSRPSRSARDEVPPQLPPPPREDYDYDPSHNPRAFSNSVYMDHRDVERARSGVNEMDPDPYQPGYTRPRTDDEQLREREAQRQHRTRSASSASRPADQRARSETRLHGAARWNKYKSWDTEQEGQRTFDSYKKLITPGFYGNKKSMSKSHDELREGPSAGVESRERSAFEAYRTSSSGPSLPAGGHVVHPGSQDDFITYTGHRTAEHPPPPPPPPLPPPLAFTEIGVAPSKPLPPPPVSLALLLTTFPSLQARDNSRSRTSVLGQLSAERSVHRTVTGEQNESLLRQNSAKETKSKPNLYEETESVHRRHSTKERRSKSTLNTEKTEHLAQEAGSKSKFDVRKQNSAKVDDPDAHNDGILKASLLPSQQSKCRPQSTRVTMNGSETQSYGGVTQSYGGSRSVKKTTENQSSAHLEDTIGRNVTPAAWNIIGEKKLSSGSSVKDKVRHIHNSILPAPPPPHNVLSETPSVDLPLPPPPPPHETDIPTKKAPPPPETMPLPPPPPPLVVTPLPLINEADSSQRKSREKTALKRSSGLAENRQGEASRGSSGPTQRETGDGATRDNTSTSDRVLPLAGGGRGELEEGQTVVATARGVFTSAGGVLTSHQTGVSIVIPEGALDAGVTQEIYFKVCSGNSILPPLDEDKGETLLSPLVMCGPHGLSFNKPVELRLPHSASVNPESWSFALKSSDSPSGQPTQWQNVTLAGSEGVAQGHVNQSSVSVMVDHF</sequence>
<feature type="compositionally biased region" description="Basic and acidic residues" evidence="1">
    <location>
        <begin position="1202"/>
        <end position="1212"/>
    </location>
</feature>
<feature type="compositionally biased region" description="Basic and acidic residues" evidence="1">
    <location>
        <begin position="1005"/>
        <end position="1016"/>
    </location>
</feature>
<dbReference type="EMBL" id="JBAMIC010000014">
    <property type="protein sequence ID" value="KAK7096581.1"/>
    <property type="molecule type" value="Genomic_DNA"/>
</dbReference>
<dbReference type="SMART" id="SM00228">
    <property type="entry name" value="PDZ"/>
    <property type="match status" value="3"/>
</dbReference>
<dbReference type="Pfam" id="PF00791">
    <property type="entry name" value="ZU5"/>
    <property type="match status" value="1"/>
</dbReference>
<accession>A0AAN9AZU4</accession>
<dbReference type="GO" id="GO:0050839">
    <property type="term" value="F:cell adhesion molecule binding"/>
    <property type="evidence" value="ECO:0007669"/>
    <property type="project" value="TreeGrafter"/>
</dbReference>
<dbReference type="Gene3D" id="2.30.30.40">
    <property type="entry name" value="SH3 Domains"/>
    <property type="match status" value="1"/>
</dbReference>
<dbReference type="SMART" id="SM00218">
    <property type="entry name" value="ZU5"/>
    <property type="match status" value="1"/>
</dbReference>
<dbReference type="PANTHER" id="PTHR13865">
    <property type="entry name" value="TIGHT JUNCTION PROTEIN"/>
    <property type="match status" value="1"/>
</dbReference>
<feature type="compositionally biased region" description="Pro residues" evidence="1">
    <location>
        <begin position="1081"/>
        <end position="1092"/>
    </location>
</feature>
<dbReference type="PROSITE" id="PS51145">
    <property type="entry name" value="ZU5"/>
    <property type="match status" value="1"/>
</dbReference>
<dbReference type="GO" id="GO:0098609">
    <property type="term" value="P:cell-cell adhesion"/>
    <property type="evidence" value="ECO:0007669"/>
    <property type="project" value="TreeGrafter"/>
</dbReference>
<feature type="compositionally biased region" description="Basic and acidic residues" evidence="1">
    <location>
        <begin position="1250"/>
        <end position="1264"/>
    </location>
</feature>
<feature type="compositionally biased region" description="Polar residues" evidence="1">
    <location>
        <begin position="814"/>
        <end position="835"/>
    </location>
</feature>
<feature type="region of interest" description="Disordered" evidence="1">
    <location>
        <begin position="1632"/>
        <end position="1766"/>
    </location>
</feature>
<dbReference type="Pfam" id="PF00595">
    <property type="entry name" value="PDZ"/>
    <property type="match status" value="3"/>
</dbReference>
<feature type="region of interest" description="Disordered" evidence="1">
    <location>
        <begin position="236"/>
        <end position="368"/>
    </location>
</feature>
<feature type="compositionally biased region" description="Polar residues" evidence="1">
    <location>
        <begin position="1436"/>
        <end position="1446"/>
    </location>
</feature>
<feature type="compositionally biased region" description="Polar residues" evidence="1">
    <location>
        <begin position="1547"/>
        <end position="1580"/>
    </location>
</feature>
<feature type="compositionally biased region" description="Polar residues" evidence="1">
    <location>
        <begin position="1459"/>
        <end position="1470"/>
    </location>
</feature>
<dbReference type="InterPro" id="IPR036034">
    <property type="entry name" value="PDZ_sf"/>
</dbReference>
<protein>
    <recommendedName>
        <fullName evidence="7">Tight junction protein ZO-1-like</fullName>
    </recommendedName>
</protein>
<feature type="compositionally biased region" description="Basic and acidic residues" evidence="1">
    <location>
        <begin position="1506"/>
        <end position="1540"/>
    </location>
</feature>
<evidence type="ECO:0000259" key="4">
    <source>
        <dbReference type="PROSITE" id="PS51145"/>
    </source>
</evidence>
<evidence type="ECO:0000313" key="5">
    <source>
        <dbReference type="EMBL" id="KAK7096581.1"/>
    </source>
</evidence>
<feature type="domain" description="ZU5" evidence="4">
    <location>
        <begin position="1771"/>
        <end position="1908"/>
    </location>
</feature>
<dbReference type="SUPFAM" id="SSF50156">
    <property type="entry name" value="PDZ domain-like"/>
    <property type="match status" value="3"/>
</dbReference>
<comment type="caution">
    <text evidence="5">The sequence shown here is derived from an EMBL/GenBank/DDBJ whole genome shotgun (WGS) entry which is preliminary data.</text>
</comment>
<feature type="compositionally biased region" description="Basic and acidic residues" evidence="1">
    <location>
        <begin position="1278"/>
        <end position="1288"/>
    </location>
</feature>
<dbReference type="InterPro" id="IPR001478">
    <property type="entry name" value="PDZ"/>
</dbReference>
<dbReference type="CDD" id="cd06727">
    <property type="entry name" value="PDZ1_ZO1-like"/>
    <property type="match status" value="1"/>
</dbReference>
<keyword evidence="6" id="KW-1185">Reference proteome</keyword>
<feature type="compositionally biased region" description="Polar residues" evidence="1">
    <location>
        <begin position="1038"/>
        <end position="1049"/>
    </location>
</feature>
<feature type="compositionally biased region" description="Basic and acidic residues" evidence="1">
    <location>
        <begin position="1700"/>
        <end position="1710"/>
    </location>
</feature>
<dbReference type="SMART" id="SM00072">
    <property type="entry name" value="GuKc"/>
    <property type="match status" value="1"/>
</dbReference>
<feature type="compositionally biased region" description="Basic and acidic residues" evidence="1">
    <location>
        <begin position="1"/>
        <end position="10"/>
    </location>
</feature>
<feature type="region of interest" description="Disordered" evidence="1">
    <location>
        <begin position="1"/>
        <end position="44"/>
    </location>
</feature>
<dbReference type="Pfam" id="PF00625">
    <property type="entry name" value="Guanylate_kin"/>
    <property type="match status" value="1"/>
</dbReference>
<feature type="domain" description="Guanylate kinase-like" evidence="2">
    <location>
        <begin position="599"/>
        <end position="765"/>
    </location>
</feature>
<feature type="compositionally biased region" description="Basic residues" evidence="1">
    <location>
        <begin position="1489"/>
        <end position="1500"/>
    </location>
</feature>
<feature type="compositionally biased region" description="Low complexity" evidence="1">
    <location>
        <begin position="1128"/>
        <end position="1138"/>
    </location>
</feature>
<dbReference type="Gene3D" id="3.40.50.300">
    <property type="entry name" value="P-loop containing nucleotide triphosphate hydrolases"/>
    <property type="match status" value="1"/>
</dbReference>
<feature type="compositionally biased region" description="Basic and acidic residues" evidence="1">
    <location>
        <begin position="859"/>
        <end position="886"/>
    </location>
</feature>
<feature type="compositionally biased region" description="Basic and acidic residues" evidence="1">
    <location>
        <begin position="263"/>
        <end position="281"/>
    </location>
</feature>
<feature type="compositionally biased region" description="Basic and acidic residues" evidence="1">
    <location>
        <begin position="1298"/>
        <end position="1314"/>
    </location>
</feature>
<dbReference type="InterPro" id="IPR027417">
    <property type="entry name" value="P-loop_NTPase"/>
</dbReference>
<dbReference type="InterPro" id="IPR008145">
    <property type="entry name" value="GK/Ca_channel_bsu"/>
</dbReference>
<feature type="region of interest" description="Disordered" evidence="1">
    <location>
        <begin position="770"/>
        <end position="1367"/>
    </location>
</feature>
<feature type="domain" description="PDZ" evidence="3">
    <location>
        <begin position="161"/>
        <end position="239"/>
    </location>
</feature>
<feature type="compositionally biased region" description="Basic and acidic residues" evidence="1">
    <location>
        <begin position="239"/>
        <end position="256"/>
    </location>
</feature>
<feature type="compositionally biased region" description="Basic and acidic residues" evidence="1">
    <location>
        <begin position="299"/>
        <end position="312"/>
    </location>
</feature>
<proteinExistence type="predicted"/>
<evidence type="ECO:0000259" key="3">
    <source>
        <dbReference type="PROSITE" id="PS50106"/>
    </source>
</evidence>
<dbReference type="GO" id="GO:0005886">
    <property type="term" value="C:plasma membrane"/>
    <property type="evidence" value="ECO:0007669"/>
    <property type="project" value="TreeGrafter"/>
</dbReference>
<organism evidence="5 6">
    <name type="scientific">Littorina saxatilis</name>
    <dbReference type="NCBI Taxonomy" id="31220"/>
    <lineage>
        <taxon>Eukaryota</taxon>
        <taxon>Metazoa</taxon>
        <taxon>Spiralia</taxon>
        <taxon>Lophotrochozoa</taxon>
        <taxon>Mollusca</taxon>
        <taxon>Gastropoda</taxon>
        <taxon>Caenogastropoda</taxon>
        <taxon>Littorinimorpha</taxon>
        <taxon>Littorinoidea</taxon>
        <taxon>Littorinidae</taxon>
        <taxon>Littorina</taxon>
    </lineage>
</organism>
<dbReference type="PROSITE" id="PS50052">
    <property type="entry name" value="GUANYLATE_KINASE_2"/>
    <property type="match status" value="1"/>
</dbReference>
<dbReference type="GO" id="GO:0005923">
    <property type="term" value="C:bicellular tight junction"/>
    <property type="evidence" value="ECO:0007669"/>
    <property type="project" value="TreeGrafter"/>
</dbReference>